<dbReference type="GO" id="GO:0009535">
    <property type="term" value="C:chloroplast thylakoid membrane"/>
    <property type="evidence" value="ECO:0007669"/>
    <property type="project" value="TreeGrafter"/>
</dbReference>
<evidence type="ECO:0000313" key="1">
    <source>
        <dbReference type="EMBL" id="MBX71371.1"/>
    </source>
</evidence>
<dbReference type="InterPro" id="IPR050407">
    <property type="entry name" value="Geranylgeranyl_reductase"/>
</dbReference>
<dbReference type="PANTHER" id="PTHR42685">
    <property type="entry name" value="GERANYLGERANYL DIPHOSPHATE REDUCTASE"/>
    <property type="match status" value="1"/>
</dbReference>
<dbReference type="InterPro" id="IPR036188">
    <property type="entry name" value="FAD/NAD-bd_sf"/>
</dbReference>
<evidence type="ECO:0008006" key="2">
    <source>
        <dbReference type="Google" id="ProtNLM"/>
    </source>
</evidence>
<sequence length="131" mass="14423">MLDEFSIPLHLVDRHVTRMKIVSPSNLAVDFGSKTLKPHESIPMLRREVLDSFLRSRAESNGARLIPALVTHLEVPSSTDQPYVVHHVINNAKRTLAVDVVVGADGANSRIAKAINAGNYSCAIAFQERIK</sequence>
<name>A0A2P2QWU4_RHIMU</name>
<protein>
    <recommendedName>
        <fullName evidence="2">FAD-binding domain-containing protein</fullName>
    </recommendedName>
</protein>
<dbReference type="PANTHER" id="PTHR42685:SF13">
    <property type="entry name" value="GERANYLGERANYL DIPHOSPHATE REDUCTASE"/>
    <property type="match status" value="1"/>
</dbReference>
<dbReference type="GO" id="GO:0015995">
    <property type="term" value="P:chlorophyll biosynthetic process"/>
    <property type="evidence" value="ECO:0007669"/>
    <property type="project" value="TreeGrafter"/>
</dbReference>
<reference evidence="1" key="1">
    <citation type="submission" date="2018-02" db="EMBL/GenBank/DDBJ databases">
        <title>Rhizophora mucronata_Transcriptome.</title>
        <authorList>
            <person name="Meera S.P."/>
            <person name="Sreeshan A."/>
            <person name="Augustine A."/>
        </authorList>
    </citation>
    <scope>NUCLEOTIDE SEQUENCE</scope>
    <source>
        <tissue evidence="1">Leaf</tissue>
    </source>
</reference>
<dbReference type="EMBL" id="GGEC01090887">
    <property type="protein sequence ID" value="MBX71371.1"/>
    <property type="molecule type" value="Transcribed_RNA"/>
</dbReference>
<accession>A0A2P2QWU4</accession>
<dbReference type="SUPFAM" id="SSF51905">
    <property type="entry name" value="FAD/NAD(P)-binding domain"/>
    <property type="match status" value="1"/>
</dbReference>
<proteinExistence type="predicted"/>
<organism evidence="1">
    <name type="scientific">Rhizophora mucronata</name>
    <name type="common">Asiatic mangrove</name>
    <dbReference type="NCBI Taxonomy" id="61149"/>
    <lineage>
        <taxon>Eukaryota</taxon>
        <taxon>Viridiplantae</taxon>
        <taxon>Streptophyta</taxon>
        <taxon>Embryophyta</taxon>
        <taxon>Tracheophyta</taxon>
        <taxon>Spermatophyta</taxon>
        <taxon>Magnoliopsida</taxon>
        <taxon>eudicotyledons</taxon>
        <taxon>Gunneridae</taxon>
        <taxon>Pentapetalae</taxon>
        <taxon>rosids</taxon>
        <taxon>fabids</taxon>
        <taxon>Malpighiales</taxon>
        <taxon>Rhizophoraceae</taxon>
        <taxon>Rhizophora</taxon>
    </lineage>
</organism>
<dbReference type="GO" id="GO:0045550">
    <property type="term" value="F:geranylgeranyl reductase activity"/>
    <property type="evidence" value="ECO:0007669"/>
    <property type="project" value="TreeGrafter"/>
</dbReference>
<dbReference type="AlphaFoldDB" id="A0A2P2QWU4"/>
<dbReference type="Gene3D" id="3.50.50.60">
    <property type="entry name" value="FAD/NAD(P)-binding domain"/>
    <property type="match status" value="1"/>
</dbReference>